<feature type="repeat" description="PPR" evidence="2">
    <location>
        <begin position="268"/>
        <end position="302"/>
    </location>
</feature>
<feature type="compositionally biased region" description="Basic and acidic residues" evidence="3">
    <location>
        <begin position="712"/>
        <end position="724"/>
    </location>
</feature>
<feature type="repeat" description="PPR" evidence="2">
    <location>
        <begin position="303"/>
        <end position="337"/>
    </location>
</feature>
<dbReference type="InterPro" id="IPR002885">
    <property type="entry name" value="PPR_rpt"/>
</dbReference>
<dbReference type="PANTHER" id="PTHR47447">
    <property type="entry name" value="OS03G0856100 PROTEIN"/>
    <property type="match status" value="1"/>
</dbReference>
<feature type="repeat" description="PPR" evidence="2">
    <location>
        <begin position="407"/>
        <end position="437"/>
    </location>
</feature>
<comment type="caution">
    <text evidence="4">The sequence shown here is derived from an EMBL/GenBank/DDBJ whole genome shotgun (WGS) entry which is preliminary data.</text>
</comment>
<protein>
    <recommendedName>
        <fullName evidence="6">Pentatricopeptide repeat-containing protein, chloroplastic</fullName>
    </recommendedName>
</protein>
<feature type="region of interest" description="Disordered" evidence="3">
    <location>
        <begin position="712"/>
        <end position="738"/>
    </location>
</feature>
<proteinExistence type="predicted"/>
<accession>A0ABP0H9K8</accession>
<keyword evidence="5" id="KW-1185">Reference proteome</keyword>
<dbReference type="Pfam" id="PF13812">
    <property type="entry name" value="PPR_3"/>
    <property type="match status" value="1"/>
</dbReference>
<evidence type="ECO:0000256" key="3">
    <source>
        <dbReference type="SAM" id="MobiDB-lite"/>
    </source>
</evidence>
<organism evidence="4 5">
    <name type="scientific">Durusdinium trenchii</name>
    <dbReference type="NCBI Taxonomy" id="1381693"/>
    <lineage>
        <taxon>Eukaryota</taxon>
        <taxon>Sar</taxon>
        <taxon>Alveolata</taxon>
        <taxon>Dinophyceae</taxon>
        <taxon>Suessiales</taxon>
        <taxon>Symbiodiniaceae</taxon>
        <taxon>Durusdinium</taxon>
    </lineage>
</organism>
<feature type="compositionally biased region" description="Polar residues" evidence="3">
    <location>
        <begin position="729"/>
        <end position="738"/>
    </location>
</feature>
<sequence>MEGSSIKEALRGIKTSDWKKAVQWLEKAPEAVVVCNACASSCSKAHQWLKALQLTTEVLLKSLKPSDVTCNTAIQACVKAPESTWRHAIGILTRHLTQVQRDAVSWHSAADIVQRERWQLSLELLDRLVLLALLPDGITQTLRASGLKTGQRWQEGLLLSSGGSLLLVTAALSSLPAPRWRGGLVLLTTASANARTAADARALSAACRVCEAEESWPWALHLLQEVQQVSFDPYALSSTMTALSSALQWSQALHLFSTHSAQSRTRHDAVTYGAAMAAAAVGGVWEAAVRWLEEMRSNNVAPNLVIYNSAISACEEGQQWEHGLWLLQVMKKSTITPDVISYSSAVAACGWGKRWSDAVLLLDTMCQQIKTNIIAMSAAVSVCEKASRWALALHFLEQCWQLDLEVNTVTYNAAISACEKCSQWQRALILFDEMETQKNMERSLISCSVAVKVCATAKAWAAAMSLLADEEAPFAALSAAFNAAEPDGGEAGSARALVQLAARMARQREVLAAELLDNHDLLSDACLAQLRRRVWRPFWRRCSTLTRGDRAMGRTEWRLWDPVLEQESFLGTVMTIDMLRRLQIQIQRPWRPTARRAARAHAVMHDAEATAPSTSDSEIRAQGVLAWCAVRLGHLRCAGRVHEWSWQSSNLLLPVYVEHDRSPHAERQALLTWLHALRGYWVSCRSSRYEKTWMEVVGKKLKIQRPIDHLHPKVDSAGEDERLGGPRRSTASPFTTENTLAMCET</sequence>
<dbReference type="Gene3D" id="1.25.40.10">
    <property type="entry name" value="Tetratricopeptide repeat domain"/>
    <property type="match status" value="3"/>
</dbReference>
<keyword evidence="1" id="KW-0677">Repeat</keyword>
<gene>
    <name evidence="4" type="ORF">CCMP2556_LOCUS555</name>
</gene>
<evidence type="ECO:0000256" key="1">
    <source>
        <dbReference type="ARBA" id="ARBA00022737"/>
    </source>
</evidence>
<dbReference type="Pfam" id="PF01535">
    <property type="entry name" value="PPR"/>
    <property type="match status" value="1"/>
</dbReference>
<dbReference type="InterPro" id="IPR011990">
    <property type="entry name" value="TPR-like_helical_dom_sf"/>
</dbReference>
<dbReference type="PANTHER" id="PTHR47447:SF17">
    <property type="entry name" value="OS12G0638900 PROTEIN"/>
    <property type="match status" value="1"/>
</dbReference>
<dbReference type="EMBL" id="CAXAMN010000126">
    <property type="protein sequence ID" value="CAK8986582.1"/>
    <property type="molecule type" value="Genomic_DNA"/>
</dbReference>
<evidence type="ECO:0000256" key="2">
    <source>
        <dbReference type="PROSITE-ProRule" id="PRU00708"/>
    </source>
</evidence>
<evidence type="ECO:0000313" key="4">
    <source>
        <dbReference type="EMBL" id="CAK8986582.1"/>
    </source>
</evidence>
<name>A0ABP0H9K8_9DINO</name>
<reference evidence="4 5" key="1">
    <citation type="submission" date="2024-02" db="EMBL/GenBank/DDBJ databases">
        <authorList>
            <person name="Chen Y."/>
            <person name="Shah S."/>
            <person name="Dougan E. K."/>
            <person name="Thang M."/>
            <person name="Chan C."/>
        </authorList>
    </citation>
    <scope>NUCLEOTIDE SEQUENCE [LARGE SCALE GENOMIC DNA]</scope>
</reference>
<evidence type="ECO:0000313" key="5">
    <source>
        <dbReference type="Proteomes" id="UP001642484"/>
    </source>
</evidence>
<dbReference type="Proteomes" id="UP001642484">
    <property type="component" value="Unassembled WGS sequence"/>
</dbReference>
<dbReference type="PROSITE" id="PS51375">
    <property type="entry name" value="PPR"/>
    <property type="match status" value="3"/>
</dbReference>
<evidence type="ECO:0008006" key="6">
    <source>
        <dbReference type="Google" id="ProtNLM"/>
    </source>
</evidence>